<feature type="chain" id="PRO_5012126876" evidence="20">
    <location>
        <begin position="24"/>
        <end position="1847"/>
    </location>
</feature>
<keyword evidence="11" id="KW-1133">Transmembrane helix</keyword>
<comment type="similarity">
    <text evidence="16">Belongs to the tomoregulin family.</text>
</comment>
<dbReference type="FunFam" id="3.30.60.30:FF:000024">
    <property type="entry name" value="Transmembrane agrin"/>
    <property type="match status" value="2"/>
</dbReference>
<dbReference type="GO" id="GO:0006950">
    <property type="term" value="P:response to stress"/>
    <property type="evidence" value="ECO:0007669"/>
    <property type="project" value="UniProtKB-ARBA"/>
</dbReference>
<feature type="domain" description="Kazal-like" evidence="24">
    <location>
        <begin position="60"/>
        <end position="110"/>
    </location>
</feature>
<keyword evidence="10" id="KW-0084">Basement membrane</keyword>
<feature type="compositionally biased region" description="Basic residues" evidence="19">
    <location>
        <begin position="1267"/>
        <end position="1276"/>
    </location>
</feature>
<keyword evidence="7 20" id="KW-0732">Signal</keyword>
<keyword evidence="5 17" id="KW-0245">EGF-like domain</keyword>
<accession>A0A226E1D1</accession>
<evidence type="ECO:0000256" key="7">
    <source>
        <dbReference type="ARBA" id="ARBA00022729"/>
    </source>
</evidence>
<dbReference type="SUPFAM" id="SSF57196">
    <property type="entry name" value="EGF/Laminin"/>
    <property type="match status" value="3"/>
</dbReference>
<dbReference type="Pfam" id="PF00008">
    <property type="entry name" value="EGF"/>
    <property type="match status" value="1"/>
</dbReference>
<evidence type="ECO:0000313" key="25">
    <source>
        <dbReference type="EMBL" id="OXA51343.1"/>
    </source>
</evidence>
<dbReference type="OMA" id="NECIMRQ"/>
<dbReference type="Pfam" id="PF00053">
    <property type="entry name" value="EGF_laminin"/>
    <property type="match status" value="2"/>
</dbReference>
<dbReference type="SMART" id="SM00180">
    <property type="entry name" value="EGF_Lam"/>
    <property type="match status" value="2"/>
</dbReference>
<feature type="disulfide bond" evidence="17">
    <location>
        <begin position="1340"/>
        <end position="1349"/>
    </location>
</feature>
<dbReference type="InterPro" id="IPR002049">
    <property type="entry name" value="LE_dom"/>
</dbReference>
<keyword evidence="15 18" id="KW-0424">Laminin EGF-like domain</keyword>
<dbReference type="SMART" id="SM00181">
    <property type="entry name" value="EGF"/>
    <property type="match status" value="5"/>
</dbReference>
<dbReference type="SMART" id="SM00274">
    <property type="entry name" value="FOLN"/>
    <property type="match status" value="7"/>
</dbReference>
<evidence type="ECO:0000256" key="10">
    <source>
        <dbReference type="ARBA" id="ARBA00022869"/>
    </source>
</evidence>
<dbReference type="STRING" id="158441.A0A226E1D1"/>
<evidence type="ECO:0000256" key="17">
    <source>
        <dbReference type="PROSITE-ProRule" id="PRU00076"/>
    </source>
</evidence>
<evidence type="ECO:0000256" key="16">
    <source>
        <dbReference type="ARBA" id="ARBA00038484"/>
    </source>
</evidence>
<keyword evidence="12" id="KW-0472">Membrane</keyword>
<dbReference type="SMART" id="SM00282">
    <property type="entry name" value="LamG"/>
    <property type="match status" value="3"/>
</dbReference>
<keyword evidence="14" id="KW-0325">Glycoprotein</keyword>
<keyword evidence="9" id="KW-0221">Differentiation</keyword>
<dbReference type="Pfam" id="PF00054">
    <property type="entry name" value="Laminin_G_1"/>
    <property type="match status" value="3"/>
</dbReference>
<dbReference type="FunFam" id="3.30.60.30:FF:000040">
    <property type="entry name" value="Agrin, putative"/>
    <property type="match status" value="1"/>
</dbReference>
<dbReference type="PROSITE" id="PS01248">
    <property type="entry name" value="EGF_LAM_1"/>
    <property type="match status" value="2"/>
</dbReference>
<feature type="domain" description="Kazal-like" evidence="24">
    <location>
        <begin position="207"/>
        <end position="254"/>
    </location>
</feature>
<evidence type="ECO:0000256" key="8">
    <source>
        <dbReference type="ARBA" id="ARBA00022737"/>
    </source>
</evidence>
<dbReference type="InterPro" id="IPR001791">
    <property type="entry name" value="Laminin_G"/>
</dbReference>
<feature type="domain" description="Laminin G" evidence="21">
    <location>
        <begin position="1360"/>
        <end position="1540"/>
    </location>
</feature>
<dbReference type="Proteomes" id="UP000198287">
    <property type="component" value="Unassembled WGS sequence"/>
</dbReference>
<dbReference type="OrthoDB" id="88467at2759"/>
<dbReference type="PROSITE" id="PS50026">
    <property type="entry name" value="EGF_3"/>
    <property type="match status" value="3"/>
</dbReference>
<evidence type="ECO:0000256" key="6">
    <source>
        <dbReference type="ARBA" id="ARBA00022692"/>
    </source>
</evidence>
<dbReference type="Gene3D" id="3.30.60.30">
    <property type="match status" value="8"/>
</dbReference>
<comment type="subcellular location">
    <subcellularLocation>
        <location evidence="2">Membrane</location>
        <topology evidence="2">Single-pass type I membrane protein</topology>
    </subcellularLocation>
    <subcellularLocation>
        <location evidence="1">Secreted</location>
        <location evidence="1">Extracellular space</location>
        <location evidence="1">Extracellular matrix</location>
        <location evidence="1">Basement membrane</location>
    </subcellularLocation>
</comment>
<dbReference type="CDD" id="cd00110">
    <property type="entry name" value="LamG"/>
    <property type="match status" value="3"/>
</dbReference>
<evidence type="ECO:0000256" key="18">
    <source>
        <dbReference type="PROSITE-ProRule" id="PRU00460"/>
    </source>
</evidence>
<feature type="disulfide bond" evidence="18">
    <location>
        <begin position="791"/>
        <end position="800"/>
    </location>
</feature>
<evidence type="ECO:0000256" key="19">
    <source>
        <dbReference type="SAM" id="MobiDB-lite"/>
    </source>
</evidence>
<feature type="domain" description="Kazal-like" evidence="24">
    <location>
        <begin position="422"/>
        <end position="469"/>
    </location>
</feature>
<comment type="caution">
    <text evidence="17">Lacks conserved residue(s) required for the propagation of feature annotation.</text>
</comment>
<dbReference type="PROSITE" id="PS51465">
    <property type="entry name" value="KAZAL_2"/>
    <property type="match status" value="7"/>
</dbReference>
<evidence type="ECO:0000256" key="4">
    <source>
        <dbReference type="ARBA" id="ARBA00022530"/>
    </source>
</evidence>
<evidence type="ECO:0000259" key="21">
    <source>
        <dbReference type="PROSITE" id="PS50025"/>
    </source>
</evidence>
<dbReference type="SMART" id="SM00280">
    <property type="entry name" value="KAZAL"/>
    <property type="match status" value="8"/>
</dbReference>
<dbReference type="FunFam" id="2.10.25.10:FF:000134">
    <property type="entry name" value="Transmembrane agrin"/>
    <property type="match status" value="1"/>
</dbReference>
<dbReference type="PRINTS" id="PR00011">
    <property type="entry name" value="EGFLAMININ"/>
</dbReference>
<dbReference type="PROSITE" id="PS00022">
    <property type="entry name" value="EGF_1"/>
    <property type="match status" value="2"/>
</dbReference>
<name>A0A226E1D1_FOLCA</name>
<feature type="domain" description="Kazal-like" evidence="24">
    <location>
        <begin position="348"/>
        <end position="404"/>
    </location>
</feature>
<feature type="disulfide bond" evidence="18">
    <location>
        <begin position="770"/>
        <end position="782"/>
    </location>
</feature>
<evidence type="ECO:0000256" key="9">
    <source>
        <dbReference type="ARBA" id="ARBA00022782"/>
    </source>
</evidence>
<evidence type="ECO:0000313" key="26">
    <source>
        <dbReference type="Proteomes" id="UP000198287"/>
    </source>
</evidence>
<evidence type="ECO:0000256" key="2">
    <source>
        <dbReference type="ARBA" id="ARBA00004479"/>
    </source>
</evidence>
<keyword evidence="8" id="KW-0677">Repeat</keyword>
<dbReference type="GO" id="GO:0030510">
    <property type="term" value="P:regulation of BMP signaling pathway"/>
    <property type="evidence" value="ECO:0007669"/>
    <property type="project" value="TreeGrafter"/>
</dbReference>
<keyword evidence="26" id="KW-1185">Reference proteome</keyword>
<dbReference type="Pfam" id="PF07648">
    <property type="entry name" value="Kazal_2"/>
    <property type="match status" value="8"/>
</dbReference>
<dbReference type="GO" id="GO:0016020">
    <property type="term" value="C:membrane"/>
    <property type="evidence" value="ECO:0007669"/>
    <property type="project" value="UniProtKB-SubCell"/>
</dbReference>
<evidence type="ECO:0000256" key="12">
    <source>
        <dbReference type="ARBA" id="ARBA00023136"/>
    </source>
</evidence>
<feature type="domain" description="EGF-like" evidence="22">
    <location>
        <begin position="1536"/>
        <end position="1575"/>
    </location>
</feature>
<dbReference type="Gene3D" id="2.60.120.200">
    <property type="match status" value="3"/>
</dbReference>
<feature type="disulfide bond" evidence="18">
    <location>
        <begin position="772"/>
        <end position="789"/>
    </location>
</feature>
<dbReference type="EMBL" id="LNIX01000007">
    <property type="protein sequence ID" value="OXA51343.1"/>
    <property type="molecule type" value="Genomic_DNA"/>
</dbReference>
<dbReference type="InterPro" id="IPR002350">
    <property type="entry name" value="Kazal_dom"/>
</dbReference>
<evidence type="ECO:0000256" key="3">
    <source>
        <dbReference type="ARBA" id="ARBA00022525"/>
    </source>
</evidence>
<dbReference type="InterPro" id="IPR013320">
    <property type="entry name" value="ConA-like_dom_sf"/>
</dbReference>
<keyword evidence="13 17" id="KW-1015">Disulfide bond</keyword>
<protein>
    <submittedName>
        <fullName evidence="25">Agrin</fullName>
    </submittedName>
</protein>
<feature type="domain" description="Kazal-like" evidence="24">
    <location>
        <begin position="900"/>
        <end position="949"/>
    </location>
</feature>
<dbReference type="SUPFAM" id="SSF100895">
    <property type="entry name" value="Kazal-type serine protease inhibitors"/>
    <property type="match status" value="8"/>
</dbReference>
<dbReference type="SUPFAM" id="SSF49899">
    <property type="entry name" value="Concanavalin A-like lectins/glucanases"/>
    <property type="match status" value="3"/>
</dbReference>
<dbReference type="InterPro" id="IPR001881">
    <property type="entry name" value="EGF-like_Ca-bd_dom"/>
</dbReference>
<feature type="domain" description="Laminin G" evidence="21">
    <location>
        <begin position="1654"/>
        <end position="1843"/>
    </location>
</feature>
<evidence type="ECO:0000259" key="22">
    <source>
        <dbReference type="PROSITE" id="PS50026"/>
    </source>
</evidence>
<keyword evidence="4" id="KW-0272">Extracellular matrix</keyword>
<dbReference type="InterPro" id="IPR003645">
    <property type="entry name" value="Fol_N"/>
</dbReference>
<dbReference type="PROSITE" id="PS50027">
    <property type="entry name" value="EGF_LAM_2"/>
    <property type="match status" value="1"/>
</dbReference>
<dbReference type="GO" id="GO:0030154">
    <property type="term" value="P:cell differentiation"/>
    <property type="evidence" value="ECO:0007669"/>
    <property type="project" value="UniProtKB-KW"/>
</dbReference>
<reference evidence="25 26" key="1">
    <citation type="submission" date="2015-12" db="EMBL/GenBank/DDBJ databases">
        <title>The genome of Folsomia candida.</title>
        <authorList>
            <person name="Faddeeva A."/>
            <person name="Derks M.F."/>
            <person name="Anvar Y."/>
            <person name="Smit S."/>
            <person name="Van Straalen N."/>
            <person name="Roelofs D."/>
        </authorList>
    </citation>
    <scope>NUCLEOTIDE SEQUENCE [LARGE SCALE GENOMIC DNA]</scope>
    <source>
        <strain evidence="25 26">VU population</strain>
        <tissue evidence="25">Whole body</tissue>
    </source>
</reference>
<keyword evidence="6" id="KW-0812">Transmembrane</keyword>
<keyword evidence="3" id="KW-0964">Secreted</keyword>
<evidence type="ECO:0000256" key="13">
    <source>
        <dbReference type="ARBA" id="ARBA00023157"/>
    </source>
</evidence>
<evidence type="ECO:0000256" key="20">
    <source>
        <dbReference type="SAM" id="SignalP"/>
    </source>
</evidence>
<evidence type="ECO:0000256" key="11">
    <source>
        <dbReference type="ARBA" id="ARBA00022989"/>
    </source>
</evidence>
<organism evidence="25 26">
    <name type="scientific">Folsomia candida</name>
    <name type="common">Springtail</name>
    <dbReference type="NCBI Taxonomy" id="158441"/>
    <lineage>
        <taxon>Eukaryota</taxon>
        <taxon>Metazoa</taxon>
        <taxon>Ecdysozoa</taxon>
        <taxon>Arthropoda</taxon>
        <taxon>Hexapoda</taxon>
        <taxon>Collembola</taxon>
        <taxon>Entomobryomorpha</taxon>
        <taxon>Isotomoidea</taxon>
        <taxon>Isotomidae</taxon>
        <taxon>Proisotominae</taxon>
        <taxon>Folsomia</taxon>
    </lineage>
</organism>
<feature type="domain" description="Kazal-like" evidence="24">
    <location>
        <begin position="126"/>
        <end position="180"/>
    </location>
</feature>
<proteinExistence type="inferred from homology"/>
<dbReference type="FunFam" id="3.30.60.30:FF:000002">
    <property type="entry name" value="tomoregulin-2 isoform X1"/>
    <property type="match status" value="1"/>
</dbReference>
<dbReference type="Gene3D" id="2.10.25.10">
    <property type="entry name" value="Laminin"/>
    <property type="match status" value="4"/>
</dbReference>
<dbReference type="SMART" id="SM00179">
    <property type="entry name" value="EGF_CA"/>
    <property type="match status" value="3"/>
</dbReference>
<dbReference type="GO" id="GO:0005604">
    <property type="term" value="C:basement membrane"/>
    <property type="evidence" value="ECO:0007669"/>
    <property type="project" value="UniProtKB-SubCell"/>
</dbReference>
<dbReference type="PROSITE" id="PS50025">
    <property type="entry name" value="LAM_G_DOMAIN"/>
    <property type="match status" value="2"/>
</dbReference>
<dbReference type="GO" id="GO:0005509">
    <property type="term" value="F:calcium ion binding"/>
    <property type="evidence" value="ECO:0007669"/>
    <property type="project" value="InterPro"/>
</dbReference>
<comment type="caution">
    <text evidence="25">The sequence shown here is derived from an EMBL/GenBank/DDBJ whole genome shotgun (WGS) entry which is preliminary data.</text>
</comment>
<feature type="compositionally biased region" description="Acidic residues" evidence="19">
    <location>
        <begin position="1252"/>
        <end position="1261"/>
    </location>
</feature>
<gene>
    <name evidence="25" type="ORF">Fcan01_13554</name>
</gene>
<sequence>MQWRKLSLVVLLLVVGELHVNFACYLYPADKPDPCADKACLFGSRCVASADGHYASCECPDSCPNYGDSDDSQPVCGSDGQFYKNKCELDRQACHLGRNITVKYVGKCDPCDDIECSTPQICHLDEDRRPMCRCGESCSMDFAPICGSDGKTYSNECIMRQEACRSRRDLRIIYRGKCSSGVNPCESRTCHGYESCAINRFGIAQCVCVAVCDPVFRPVCGDNGRTYDNECELTLSSCRESRNTSVAFKGTCEEGNVCSKHRCPVGAVCSERGGIAVCDCPSCPSDYDPVCGSNGVSYQNPCRLQHEACTSNQSIRVIYNGLCNGCDQTQCDFYSVCETDLSGGAKCVCPQNCTQSTQAVPKQPGTASVCGTDGKLYENECIMRQEACLQQKFIVVASRGFCDLCENVQCKFGARCEKGFCVCPTECPLSRDPVCGSDFLTYTNECELQKAACRLGHSLTVHFYGECVEGLVPHRAAGGTPTQPPPPAITLLLCDDAIYYFLLNAMFRCGESHFQHFYSDTNPTFPHFSREEVHRDFISHADEVTMSSNSACDEIDGLNKGRTWQQQPQNGLNNEGRPTLLNSNGGGVVVLMGPASSKLCDSIHCEHGSVCEIGGDSYPRCTCQFNCTFAPGSPICASDLKLYPTDCEMRREACHRQTELRPRPMELCEELEVRPCNGEDPLKNGEGVELNCGSGPYRNNCPAGSFCHRGQNFAKCCKKEEKSTTTAKPQNNGGLILSSSSGCDDSVFGCCPDGKTAALGENNGGCPSMCLCNKLGSIRETCDPDTKECDCRPGVGGTKCDRCLPGYWGLARRQADVQQGCRACGCSRFGSVREDCEQMTGRCVCKASVLGHKCDSCVEGEFLSPYGCTTDPTNLGRNCDEVVCTYGAECEQDGDRAGCMCNIVCSDMSENEEVCGSDGFTYESECLVRLQSCRDQKPIWVVHKGPCPDSSESDGTESPIRRWTGMNYFTEPGDDGIRDGFGSGMKSTRHLPQSKQDNFYKNFYNHRSPTSATVQVRSYLGDSCGGSSECIAAHSVCLGGWCICREGYYEDPERIQCKPIHSHLSGTISCSKGATMCEPEASCFDHRNGSYSCVCPLGRSLPEDNCEHKGAYVEFRYDLGDGPAILRSSSRLISGSNYHIMAKRYNRDGLLRVEGEDDIKGTSPGSMKSLNLDHGGYLGFTPLNSTKIWETVGTSEGFVGCIHRLKVGRRPIEFEDKDPLVNSFHKVSQCPLISRSGRLTTTPIYVPAGAGGEEDEEEQAGDEITGKSRHKSYKNRNHIEDNSDNGFAISNSVAANGEENFPKKNPCSATKNPCLNNGLCWTNRAGQQSFGVAASYKCVCQPDYSGVHCETKTNVIKETGAMLDFRGFSFLELPKIENGAGRTVNIEVWIKVRSPNGLILYNGQEFGKADFVTLLVSNGHIQFLYDLGSGTANLTSNEPISLNKWHWIVASREGRDGRLQVDGGPVQSVRSPPTLSELNLELPLFVGGMSDMNMVHRDLGVLHPFDGVLQYIRVNGETYHKEISVALKDRIIHRYEGPPCGSSVSKPCTNGGTCFPRLDSFVCLCPAQYGGKFCENRNEVPGPVRFDGENYLKFPRKIPKHESFNFSDYDDFYNDNFDSQLDELFGEWSEDEVDATTDNPNPAVEEAGEEDLSDLDFVDDNEEFVPLVEHDDDLDVERVKAQRRNRIELVFRTTEEKSGVVLWTGRNPKGDEMRKGYLGVFLVNGYPELRVDLGAKNKKPVIIRSKVKVTDGRWHQVLIARRRRLIVLQVDGSIPQRATSPPGSNVLISDGRFWIGGVAGSVLPGDIPADYHQGFVGCVDLVRVEKRRLPLSKIAYANGIPFCEDDE</sequence>
<dbReference type="GO" id="GO:0048731">
    <property type="term" value="P:system development"/>
    <property type="evidence" value="ECO:0007669"/>
    <property type="project" value="UniProtKB-ARBA"/>
</dbReference>
<dbReference type="CDD" id="cd00054">
    <property type="entry name" value="EGF_CA"/>
    <property type="match status" value="2"/>
</dbReference>
<dbReference type="PANTHER" id="PTHR10913:SF81">
    <property type="entry name" value="KAZAL-LIKE DOMAIN-CONTAINING PROTEIN"/>
    <property type="match status" value="1"/>
</dbReference>
<dbReference type="InterPro" id="IPR036058">
    <property type="entry name" value="Kazal_dom_sf"/>
</dbReference>
<feature type="domain" description="EGF-like" evidence="22">
    <location>
        <begin position="1303"/>
        <end position="1350"/>
    </location>
</feature>
<feature type="disulfide bond" evidence="17">
    <location>
        <begin position="1565"/>
        <end position="1574"/>
    </location>
</feature>
<feature type="region of interest" description="Disordered" evidence="19">
    <location>
        <begin position="1248"/>
        <end position="1286"/>
    </location>
</feature>
<evidence type="ECO:0000256" key="15">
    <source>
        <dbReference type="ARBA" id="ARBA00023292"/>
    </source>
</evidence>
<dbReference type="PANTHER" id="PTHR10913">
    <property type="entry name" value="FOLLISTATIN-RELATED"/>
    <property type="match status" value="1"/>
</dbReference>
<dbReference type="CDD" id="cd00055">
    <property type="entry name" value="EGF_Lam"/>
    <property type="match status" value="2"/>
</dbReference>
<dbReference type="GO" id="GO:0005615">
    <property type="term" value="C:extracellular space"/>
    <property type="evidence" value="ECO:0007669"/>
    <property type="project" value="TreeGrafter"/>
</dbReference>
<evidence type="ECO:0000259" key="24">
    <source>
        <dbReference type="PROSITE" id="PS51465"/>
    </source>
</evidence>
<dbReference type="FunFam" id="2.10.25.10:FF:000209">
    <property type="entry name" value="Laminin subunit alpha 5"/>
    <property type="match status" value="1"/>
</dbReference>
<evidence type="ECO:0000256" key="14">
    <source>
        <dbReference type="ARBA" id="ARBA00023180"/>
    </source>
</evidence>
<evidence type="ECO:0000256" key="5">
    <source>
        <dbReference type="ARBA" id="ARBA00022536"/>
    </source>
</evidence>
<feature type="signal peptide" evidence="20">
    <location>
        <begin position="1"/>
        <end position="23"/>
    </location>
</feature>
<evidence type="ECO:0000256" key="1">
    <source>
        <dbReference type="ARBA" id="ARBA00004302"/>
    </source>
</evidence>
<feature type="domain" description="Kazal-like" evidence="24">
    <location>
        <begin position="264"/>
        <end position="325"/>
    </location>
</feature>
<dbReference type="CDD" id="cd00104">
    <property type="entry name" value="KAZAL_FS"/>
    <property type="match status" value="7"/>
</dbReference>
<feature type="domain" description="Laminin EGF-like" evidence="23">
    <location>
        <begin position="770"/>
        <end position="823"/>
    </location>
</feature>
<feature type="domain" description="EGF-like" evidence="22">
    <location>
        <begin position="1066"/>
        <end position="1107"/>
    </location>
</feature>
<evidence type="ECO:0000259" key="23">
    <source>
        <dbReference type="PROSITE" id="PS50027"/>
    </source>
</evidence>
<dbReference type="InterPro" id="IPR000742">
    <property type="entry name" value="EGF"/>
</dbReference>
<dbReference type="GO" id="GO:0048513">
    <property type="term" value="P:animal organ development"/>
    <property type="evidence" value="ECO:0007669"/>
    <property type="project" value="UniProtKB-ARBA"/>
</dbReference>
<dbReference type="InterPro" id="IPR050653">
    <property type="entry name" value="Prot_Inhib_GrowthFact_Antg"/>
</dbReference>